<dbReference type="PANTHER" id="PTHR23028">
    <property type="entry name" value="ACETYLTRANSFERASE"/>
    <property type="match status" value="1"/>
</dbReference>
<name>A0ABS7Z3U0_9SPHI</name>
<organism evidence="3 4">
    <name type="scientific">Sphingobacterium bovistauri</name>
    <dbReference type="NCBI Taxonomy" id="2781959"/>
    <lineage>
        <taxon>Bacteria</taxon>
        <taxon>Pseudomonadati</taxon>
        <taxon>Bacteroidota</taxon>
        <taxon>Sphingobacteriia</taxon>
        <taxon>Sphingobacteriales</taxon>
        <taxon>Sphingobacteriaceae</taxon>
        <taxon>Sphingobacterium</taxon>
    </lineage>
</organism>
<feature type="transmembrane region" description="Helical" evidence="1">
    <location>
        <begin position="43"/>
        <end position="62"/>
    </location>
</feature>
<feature type="domain" description="Acyltransferase 3" evidence="2">
    <location>
        <begin position="8"/>
        <end position="334"/>
    </location>
</feature>
<feature type="transmembrane region" description="Helical" evidence="1">
    <location>
        <begin position="168"/>
        <end position="185"/>
    </location>
</feature>
<proteinExistence type="predicted"/>
<feature type="transmembrane region" description="Helical" evidence="1">
    <location>
        <begin position="318"/>
        <end position="336"/>
    </location>
</feature>
<feature type="transmembrane region" description="Helical" evidence="1">
    <location>
        <begin position="254"/>
        <end position="272"/>
    </location>
</feature>
<comment type="caution">
    <text evidence="3">The sequence shown here is derived from an EMBL/GenBank/DDBJ whole genome shotgun (WGS) entry which is preliminary data.</text>
</comment>
<evidence type="ECO:0000313" key="3">
    <source>
        <dbReference type="EMBL" id="MCA5004091.1"/>
    </source>
</evidence>
<feature type="transmembrane region" description="Helical" evidence="1">
    <location>
        <begin position="292"/>
        <end position="312"/>
    </location>
</feature>
<sequence length="345" mass="40745">MSNTIYNNNFNLIRILAATQVLIIHTCNHYGYDSWFINALRCFPGVPIFFFTSGFLIGTTFIKNQEKGLKVFYINRFLRLYPALWFCIILSLFSVYVSGYFDEASFSISNFLTWILAQGTFLQFYNPEFMRDYGVGVLNGSLWTIAVEIQFYLLTPILYFFSRLRFPFNFMLFIISILINVWLIFNNNWDNYFVKLLFVSFIPWIYMFLIGFYIAKNKSLTLHWVKKVNIWVVLLAYIVSMNFIGNYKVNSSDAIHPIAVILLSILVFKFAYMNLQMPQKIRDYLNKYDLSYGVYIYHMPIINLLLFNFSYFGTVNKIFITIASTFILALVSWVFLESRVLKLKK</sequence>
<evidence type="ECO:0000256" key="1">
    <source>
        <dbReference type="SAM" id="Phobius"/>
    </source>
</evidence>
<protein>
    <submittedName>
        <fullName evidence="3">Acyltransferase</fullName>
    </submittedName>
</protein>
<dbReference type="InterPro" id="IPR002656">
    <property type="entry name" value="Acyl_transf_3_dom"/>
</dbReference>
<keyword evidence="4" id="KW-1185">Reference proteome</keyword>
<evidence type="ECO:0000313" key="4">
    <source>
        <dbReference type="Proteomes" id="UP001165302"/>
    </source>
</evidence>
<feature type="transmembrane region" description="Helical" evidence="1">
    <location>
        <begin position="197"/>
        <end position="216"/>
    </location>
</feature>
<dbReference type="Proteomes" id="UP001165302">
    <property type="component" value="Unassembled WGS sequence"/>
</dbReference>
<keyword evidence="3" id="KW-0012">Acyltransferase</keyword>
<feature type="transmembrane region" description="Helical" evidence="1">
    <location>
        <begin position="140"/>
        <end position="161"/>
    </location>
</feature>
<keyword evidence="1" id="KW-0472">Membrane</keyword>
<dbReference type="GO" id="GO:0016746">
    <property type="term" value="F:acyltransferase activity"/>
    <property type="evidence" value="ECO:0007669"/>
    <property type="project" value="UniProtKB-KW"/>
</dbReference>
<dbReference type="InterPro" id="IPR050879">
    <property type="entry name" value="Acyltransferase_3"/>
</dbReference>
<feature type="transmembrane region" description="Helical" evidence="1">
    <location>
        <begin position="228"/>
        <end position="248"/>
    </location>
</feature>
<dbReference type="EMBL" id="JADEYP010000003">
    <property type="protein sequence ID" value="MCA5004091.1"/>
    <property type="molecule type" value="Genomic_DNA"/>
</dbReference>
<keyword evidence="1" id="KW-0812">Transmembrane</keyword>
<keyword evidence="1" id="KW-1133">Transmembrane helix</keyword>
<dbReference type="Pfam" id="PF01757">
    <property type="entry name" value="Acyl_transf_3"/>
    <property type="match status" value="1"/>
</dbReference>
<dbReference type="RefSeq" id="WP_225551424.1">
    <property type="nucleotide sequence ID" value="NZ_JADEYP010000003.1"/>
</dbReference>
<feature type="transmembrane region" description="Helical" evidence="1">
    <location>
        <begin position="83"/>
        <end position="101"/>
    </location>
</feature>
<accession>A0ABS7Z3U0</accession>
<keyword evidence="3" id="KW-0808">Transferase</keyword>
<reference evidence="3" key="1">
    <citation type="submission" date="2020-10" db="EMBL/GenBank/DDBJ databases">
        <authorList>
            <person name="Lu T."/>
            <person name="Wang Q."/>
            <person name="Han X."/>
        </authorList>
    </citation>
    <scope>NUCLEOTIDE SEQUENCE</scope>
    <source>
        <strain evidence="3">WQ 366</strain>
    </source>
</reference>
<evidence type="ECO:0000259" key="2">
    <source>
        <dbReference type="Pfam" id="PF01757"/>
    </source>
</evidence>
<dbReference type="PANTHER" id="PTHR23028:SF53">
    <property type="entry name" value="ACYL_TRANSF_3 DOMAIN-CONTAINING PROTEIN"/>
    <property type="match status" value="1"/>
</dbReference>
<gene>
    <name evidence="3" type="ORF">IPZ78_02855</name>
</gene>